<organism evidence="1 2">
    <name type="scientific">Hermetia illucens</name>
    <name type="common">Black soldier fly</name>
    <dbReference type="NCBI Taxonomy" id="343691"/>
    <lineage>
        <taxon>Eukaryota</taxon>
        <taxon>Metazoa</taxon>
        <taxon>Ecdysozoa</taxon>
        <taxon>Arthropoda</taxon>
        <taxon>Hexapoda</taxon>
        <taxon>Insecta</taxon>
        <taxon>Pterygota</taxon>
        <taxon>Neoptera</taxon>
        <taxon>Endopterygota</taxon>
        <taxon>Diptera</taxon>
        <taxon>Brachycera</taxon>
        <taxon>Stratiomyomorpha</taxon>
        <taxon>Stratiomyidae</taxon>
        <taxon>Hermetiinae</taxon>
        <taxon>Hermetia</taxon>
    </lineage>
</organism>
<keyword evidence="2" id="KW-1185">Reference proteome</keyword>
<name>A0A7R8YMD1_HERIL</name>
<dbReference type="Proteomes" id="UP000594454">
    <property type="component" value="Chromosome 1"/>
</dbReference>
<gene>
    <name evidence="1" type="ORF">HERILL_LOCUS1691</name>
</gene>
<dbReference type="EMBL" id="LR899009">
    <property type="protein sequence ID" value="CAD7078423.1"/>
    <property type="molecule type" value="Genomic_DNA"/>
</dbReference>
<proteinExistence type="predicted"/>
<protein>
    <submittedName>
        <fullName evidence="1">Uncharacterized protein</fullName>
    </submittedName>
</protein>
<evidence type="ECO:0000313" key="2">
    <source>
        <dbReference type="Proteomes" id="UP000594454"/>
    </source>
</evidence>
<accession>A0A7R8YMD1</accession>
<evidence type="ECO:0000313" key="1">
    <source>
        <dbReference type="EMBL" id="CAD7078423.1"/>
    </source>
</evidence>
<reference evidence="1 2" key="1">
    <citation type="submission" date="2020-11" db="EMBL/GenBank/DDBJ databases">
        <authorList>
            <person name="Wallbank WR R."/>
            <person name="Pardo Diaz C."/>
            <person name="Kozak K."/>
            <person name="Martin S."/>
            <person name="Jiggins C."/>
            <person name="Moest M."/>
            <person name="Warren A I."/>
            <person name="Generalovic N T."/>
            <person name="Byers J.R.P. K."/>
            <person name="Montejo-Kovacevich G."/>
            <person name="Yen C E."/>
        </authorList>
    </citation>
    <scope>NUCLEOTIDE SEQUENCE [LARGE SCALE GENOMIC DNA]</scope>
</reference>
<dbReference type="AlphaFoldDB" id="A0A7R8YMD1"/>
<dbReference type="InParanoid" id="A0A7R8YMD1"/>
<sequence length="215" mass="24908">MPAPNTTDVQYEELYKNFAKMVQRAVFSDNKKIMQSIDTSIWGTSQPLPPLKLIPCVVFNPDTPDSDVIYKIDSDISNCYIENVSIHVKRAIDTMLNGSDIYSNKNFEKYIRIQDKYSDVLEHSSNTDIKIILDKYHSKTSQQLMEIVYINSDDEEEQEATLNADNLIDLDKLTLIKFTLEHPEVYVPVDGVLKEIREVIKREQKSENTHFQKEI</sequence>